<organism evidence="2 3">
    <name type="scientific">Lacipirellula parvula</name>
    <dbReference type="NCBI Taxonomy" id="2650471"/>
    <lineage>
        <taxon>Bacteria</taxon>
        <taxon>Pseudomonadati</taxon>
        <taxon>Planctomycetota</taxon>
        <taxon>Planctomycetia</taxon>
        <taxon>Pirellulales</taxon>
        <taxon>Lacipirellulaceae</taxon>
        <taxon>Lacipirellula</taxon>
    </lineage>
</organism>
<dbReference type="PROSITE" id="PS51257">
    <property type="entry name" value="PROKAR_LIPOPROTEIN"/>
    <property type="match status" value="1"/>
</dbReference>
<name>A0A5K7XR11_9BACT</name>
<dbReference type="KEGG" id="lpav:PLANPX_5851"/>
<dbReference type="AlphaFoldDB" id="A0A5K7XR11"/>
<dbReference type="EMBL" id="AP021861">
    <property type="protein sequence ID" value="BBO36239.1"/>
    <property type="molecule type" value="Genomic_DNA"/>
</dbReference>
<evidence type="ECO:0000313" key="2">
    <source>
        <dbReference type="EMBL" id="BBO36239.1"/>
    </source>
</evidence>
<feature type="signal peptide" evidence="1">
    <location>
        <begin position="1"/>
        <end position="24"/>
    </location>
</feature>
<feature type="chain" id="PRO_5024882786" description="Lipoprotein" evidence="1">
    <location>
        <begin position="25"/>
        <end position="261"/>
    </location>
</feature>
<evidence type="ECO:0000313" key="3">
    <source>
        <dbReference type="Proteomes" id="UP000326837"/>
    </source>
</evidence>
<protein>
    <recommendedName>
        <fullName evidence="4">Lipoprotein</fullName>
    </recommendedName>
</protein>
<reference evidence="3" key="1">
    <citation type="submission" date="2019-10" db="EMBL/GenBank/DDBJ databases">
        <title>Lacipirellula parvula gen. nov., sp. nov., representing a lineage of planctomycetes widespread in freshwater anoxic habitats, and description of the family Lacipirellulaceae.</title>
        <authorList>
            <person name="Dedysh S.N."/>
            <person name="Kulichevskaya I.S."/>
            <person name="Beletsky A.V."/>
            <person name="Rakitin A.L."/>
            <person name="Mardanov A.V."/>
            <person name="Ivanova A.A."/>
            <person name="Saltykova V.X."/>
            <person name="Rijpstra W.I.C."/>
            <person name="Sinninghe Damste J.S."/>
            <person name="Ravin N.V."/>
        </authorList>
    </citation>
    <scope>NUCLEOTIDE SEQUENCE [LARGE SCALE GENOMIC DNA]</scope>
    <source>
        <strain evidence="3">PX69</strain>
    </source>
</reference>
<sequence>MLPRWGIVLLGLALAAGCSGSRWARDDSDYAAKYPHHTDNVAKMTKQAVDARHVKGKGGPYAGLSGAGDPFAMGGEAGWFHYPTSYLEWHGGLAGLLYEGEASATGGATIGARVQSPSRLAPFVGVGTYGGFTPKMFQDSPNFIDDDADGQIDEADELGKDGVLAIYPEAGVHFWLTPEWRLTGSASYWTAVTEKADGFWMWNISLARITHPGAATSQLGLATEARERGWEPGDGANAAEFDALQAEIPATIEPSLAGDAD</sequence>
<evidence type="ECO:0000256" key="1">
    <source>
        <dbReference type="SAM" id="SignalP"/>
    </source>
</evidence>
<keyword evidence="1" id="KW-0732">Signal</keyword>
<accession>A0A5K7XR11</accession>
<dbReference type="Proteomes" id="UP000326837">
    <property type="component" value="Chromosome"/>
</dbReference>
<proteinExistence type="predicted"/>
<evidence type="ECO:0008006" key="4">
    <source>
        <dbReference type="Google" id="ProtNLM"/>
    </source>
</evidence>
<dbReference type="RefSeq" id="WP_152101440.1">
    <property type="nucleotide sequence ID" value="NZ_AP021861.1"/>
</dbReference>
<gene>
    <name evidence="2" type="ORF">PLANPX_5851</name>
</gene>
<keyword evidence="3" id="KW-1185">Reference proteome</keyword>